<comment type="caution">
    <text evidence="3">The sequence shown here is derived from an EMBL/GenBank/DDBJ whole genome shotgun (WGS) entry which is preliminary data.</text>
</comment>
<keyword evidence="4" id="KW-1185">Reference proteome</keyword>
<evidence type="ECO:0000313" key="4">
    <source>
        <dbReference type="Proteomes" id="UP001358417"/>
    </source>
</evidence>
<gene>
    <name evidence="3" type="primary">EST1</name>
    <name evidence="3" type="ORF">LTR84_004505</name>
</gene>
<proteinExistence type="predicted"/>
<dbReference type="Gene3D" id="3.40.50.1820">
    <property type="entry name" value="alpha/beta hydrolase"/>
    <property type="match status" value="1"/>
</dbReference>
<keyword evidence="1" id="KW-0378">Hydrolase</keyword>
<sequence>MSYTQSWQDLEKATGGRVVMHGSVKDIRDMYDGLVAMLLPQLPPPSDATESFDGEVEGVKYRVYTPKEAAKQGPLPVAIWTHGGGWMTGDLNSDDLLCRIVAEHTPSIIVNVDYRLAPEHKVPTQLEDTLKVYRWAQQNAASFGGDPNKFYTVGGSAGGALALQVANRIVKDPAKRNNIKGIAALVPCTLHFDHVPEEYKSLYKSYEENKTGVPIIDKESMEIFYREAGVDPKDSDIFTALATDNHKNYPPTYLASCEYDPLRDDAYVIEAALKKAGVPTQHNHYKGLPHYFWIFPSVPEGQKFVGDLIGGIKWLISQM</sequence>
<dbReference type="GO" id="GO:0016787">
    <property type="term" value="F:hydrolase activity"/>
    <property type="evidence" value="ECO:0007669"/>
    <property type="project" value="UniProtKB-KW"/>
</dbReference>
<dbReference type="EMBL" id="JAVRRD010000019">
    <property type="protein sequence ID" value="KAK5049576.1"/>
    <property type="molecule type" value="Genomic_DNA"/>
</dbReference>
<dbReference type="InterPro" id="IPR029058">
    <property type="entry name" value="AB_hydrolase_fold"/>
</dbReference>
<evidence type="ECO:0000259" key="2">
    <source>
        <dbReference type="Pfam" id="PF07859"/>
    </source>
</evidence>
<dbReference type="Pfam" id="PF07859">
    <property type="entry name" value="Abhydrolase_3"/>
    <property type="match status" value="1"/>
</dbReference>
<protein>
    <submittedName>
        <fullName evidence="3">Telomerase-binding protein</fullName>
    </submittedName>
</protein>
<name>A0AAV9N4X9_9EURO</name>
<dbReference type="PANTHER" id="PTHR48081:SF8">
    <property type="entry name" value="ALPHA_BETA HYDROLASE FOLD-3 DOMAIN-CONTAINING PROTEIN-RELATED"/>
    <property type="match status" value="1"/>
</dbReference>
<organism evidence="3 4">
    <name type="scientific">Exophiala bonariae</name>
    <dbReference type="NCBI Taxonomy" id="1690606"/>
    <lineage>
        <taxon>Eukaryota</taxon>
        <taxon>Fungi</taxon>
        <taxon>Dikarya</taxon>
        <taxon>Ascomycota</taxon>
        <taxon>Pezizomycotina</taxon>
        <taxon>Eurotiomycetes</taxon>
        <taxon>Chaetothyriomycetidae</taxon>
        <taxon>Chaetothyriales</taxon>
        <taxon>Herpotrichiellaceae</taxon>
        <taxon>Exophiala</taxon>
    </lineage>
</organism>
<dbReference type="RefSeq" id="XP_064704621.1">
    <property type="nucleotide sequence ID" value="XM_064848082.1"/>
</dbReference>
<feature type="domain" description="Alpha/beta hydrolase fold-3" evidence="2">
    <location>
        <begin position="79"/>
        <end position="293"/>
    </location>
</feature>
<dbReference type="SUPFAM" id="SSF53474">
    <property type="entry name" value="alpha/beta-Hydrolases"/>
    <property type="match status" value="1"/>
</dbReference>
<dbReference type="GeneID" id="89972683"/>
<evidence type="ECO:0000256" key="1">
    <source>
        <dbReference type="ARBA" id="ARBA00022801"/>
    </source>
</evidence>
<dbReference type="AlphaFoldDB" id="A0AAV9N4X9"/>
<accession>A0AAV9N4X9</accession>
<reference evidence="3 4" key="1">
    <citation type="submission" date="2023-08" db="EMBL/GenBank/DDBJ databases">
        <title>Black Yeasts Isolated from many extreme environments.</title>
        <authorList>
            <person name="Coleine C."/>
            <person name="Stajich J.E."/>
            <person name="Selbmann L."/>
        </authorList>
    </citation>
    <scope>NUCLEOTIDE SEQUENCE [LARGE SCALE GENOMIC DNA]</scope>
    <source>
        <strain evidence="3 4">CCFEE 5792</strain>
    </source>
</reference>
<dbReference type="InterPro" id="IPR013094">
    <property type="entry name" value="AB_hydrolase_3"/>
</dbReference>
<dbReference type="Proteomes" id="UP001358417">
    <property type="component" value="Unassembled WGS sequence"/>
</dbReference>
<dbReference type="PANTHER" id="PTHR48081">
    <property type="entry name" value="AB HYDROLASE SUPERFAMILY PROTEIN C4A8.06C"/>
    <property type="match status" value="1"/>
</dbReference>
<dbReference type="InterPro" id="IPR050300">
    <property type="entry name" value="GDXG_lipolytic_enzyme"/>
</dbReference>
<evidence type="ECO:0000313" key="3">
    <source>
        <dbReference type="EMBL" id="KAK5049576.1"/>
    </source>
</evidence>